<dbReference type="EMBL" id="MFDT01000009">
    <property type="protein sequence ID" value="OGE65012.1"/>
    <property type="molecule type" value="Genomic_DNA"/>
</dbReference>
<reference evidence="3 4" key="1">
    <citation type="journal article" date="2016" name="Nat. Commun.">
        <title>Thousands of microbial genomes shed light on interconnected biogeochemical processes in an aquifer system.</title>
        <authorList>
            <person name="Anantharaman K."/>
            <person name="Brown C.T."/>
            <person name="Hug L.A."/>
            <person name="Sharon I."/>
            <person name="Castelle C.J."/>
            <person name="Probst A.J."/>
            <person name="Thomas B.C."/>
            <person name="Singh A."/>
            <person name="Wilkins M.J."/>
            <person name="Karaoz U."/>
            <person name="Brodie E.L."/>
            <person name="Williams K.H."/>
            <person name="Hubbard S.S."/>
            <person name="Banfield J.F."/>
        </authorList>
    </citation>
    <scope>NUCLEOTIDE SEQUENCE [LARGE SCALE GENOMIC DNA]</scope>
</reference>
<dbReference type="AlphaFoldDB" id="A0A1F5MI30"/>
<keyword evidence="2" id="KW-0472">Membrane</keyword>
<protein>
    <submittedName>
        <fullName evidence="3">Uncharacterized protein</fullName>
    </submittedName>
</protein>
<gene>
    <name evidence="3" type="ORF">A3I48_02135</name>
</gene>
<proteinExistence type="predicted"/>
<evidence type="ECO:0000313" key="4">
    <source>
        <dbReference type="Proteomes" id="UP000178859"/>
    </source>
</evidence>
<keyword evidence="2" id="KW-0812">Transmembrane</keyword>
<feature type="transmembrane region" description="Helical" evidence="2">
    <location>
        <begin position="6"/>
        <end position="25"/>
    </location>
</feature>
<sequence length="230" mass="24947">MIRLLPFILIPVIIVSGLGYWRYLAGKQNLIAPKQTGSQVDQAPIEVPKTLPAVSTAEPVPQVNNLKSPSPQVSISSSDDSKIKDLESTIIDLKTRIAVLEKPTVSSPVAKSPLYIPLGASGGPWLYADWTSLNEYQVSINPDNYTDYVSMQLEANFRLVGAPGTGYARLYNLTDKSAVASEISTTSTSFGVLTSSAFKLASGQKLYTIQVKSTSSQDLYIQSVRIKVNF</sequence>
<feature type="region of interest" description="Disordered" evidence="1">
    <location>
        <begin position="58"/>
        <end position="80"/>
    </location>
</feature>
<keyword evidence="2" id="KW-1133">Transmembrane helix</keyword>
<feature type="compositionally biased region" description="Low complexity" evidence="1">
    <location>
        <begin position="67"/>
        <end position="78"/>
    </location>
</feature>
<organism evidence="3 4">
    <name type="scientific">Candidatus Daviesbacteria bacterium RIFCSPLOWO2_02_FULL_36_7</name>
    <dbReference type="NCBI Taxonomy" id="1797792"/>
    <lineage>
        <taxon>Bacteria</taxon>
        <taxon>Candidatus Daviesiibacteriota</taxon>
    </lineage>
</organism>
<comment type="caution">
    <text evidence="3">The sequence shown here is derived from an EMBL/GenBank/DDBJ whole genome shotgun (WGS) entry which is preliminary data.</text>
</comment>
<evidence type="ECO:0000256" key="2">
    <source>
        <dbReference type="SAM" id="Phobius"/>
    </source>
</evidence>
<evidence type="ECO:0000313" key="3">
    <source>
        <dbReference type="EMBL" id="OGE65012.1"/>
    </source>
</evidence>
<evidence type="ECO:0000256" key="1">
    <source>
        <dbReference type="SAM" id="MobiDB-lite"/>
    </source>
</evidence>
<accession>A0A1F5MI30</accession>
<dbReference type="Proteomes" id="UP000178859">
    <property type="component" value="Unassembled WGS sequence"/>
</dbReference>
<name>A0A1F5MI30_9BACT</name>